<evidence type="ECO:0000256" key="2">
    <source>
        <dbReference type="ARBA" id="ARBA00022857"/>
    </source>
</evidence>
<dbReference type="InterPro" id="IPR023210">
    <property type="entry name" value="NADP_OxRdtase_dom"/>
</dbReference>
<keyword evidence="3" id="KW-0560">Oxidoreductase</keyword>
<dbReference type="PRINTS" id="PR00069">
    <property type="entry name" value="ALDKETRDTASE"/>
</dbReference>
<dbReference type="OrthoDB" id="9804790at2"/>
<dbReference type="SUPFAM" id="SSF51430">
    <property type="entry name" value="NAD(P)-linked oxidoreductase"/>
    <property type="match status" value="1"/>
</dbReference>
<organism evidence="8 9">
    <name type="scientific">Agrilactobacillus composti DSM 18527 = JCM 14202</name>
    <dbReference type="NCBI Taxonomy" id="1423734"/>
    <lineage>
        <taxon>Bacteria</taxon>
        <taxon>Bacillati</taxon>
        <taxon>Bacillota</taxon>
        <taxon>Bacilli</taxon>
        <taxon>Lactobacillales</taxon>
        <taxon>Lactobacillaceae</taxon>
        <taxon>Agrilactobacillus</taxon>
    </lineage>
</organism>
<name>X0PTY4_9LACO</name>
<evidence type="ECO:0000256" key="6">
    <source>
        <dbReference type="PIRSR" id="PIRSR000097-3"/>
    </source>
</evidence>
<feature type="active site" description="Proton donor" evidence="4">
    <location>
        <position position="54"/>
    </location>
</feature>
<comment type="caution">
    <text evidence="8">The sequence shown here is derived from an EMBL/GenBank/DDBJ whole genome shotgun (WGS) entry which is preliminary data.</text>
</comment>
<keyword evidence="9" id="KW-1185">Reference proteome</keyword>
<comment type="similarity">
    <text evidence="1">Belongs to the aldo/keto reductase family.</text>
</comment>
<dbReference type="RefSeq" id="WP_035454296.1">
    <property type="nucleotide sequence ID" value="NZ_AZGA01000087.1"/>
</dbReference>
<dbReference type="STRING" id="1423734.FC83_GL001448"/>
<dbReference type="PROSITE" id="PS00062">
    <property type="entry name" value="ALDOKETO_REDUCTASE_2"/>
    <property type="match status" value="1"/>
</dbReference>
<dbReference type="Pfam" id="PF00248">
    <property type="entry name" value="Aldo_ket_red"/>
    <property type="match status" value="1"/>
</dbReference>
<dbReference type="InterPro" id="IPR020471">
    <property type="entry name" value="AKR"/>
</dbReference>
<dbReference type="AlphaFoldDB" id="X0PTY4"/>
<dbReference type="PATRIC" id="fig|1423734.3.peg.1465"/>
<dbReference type="eggNOG" id="COG0656">
    <property type="taxonomic scope" value="Bacteria"/>
</dbReference>
<evidence type="ECO:0000256" key="3">
    <source>
        <dbReference type="ARBA" id="ARBA00023002"/>
    </source>
</evidence>
<feature type="site" description="Lowers pKa of active site Tyr" evidence="6">
    <location>
        <position position="83"/>
    </location>
</feature>
<dbReference type="InterPro" id="IPR018170">
    <property type="entry name" value="Aldo/ket_reductase_CS"/>
</dbReference>
<dbReference type="GO" id="GO:0016616">
    <property type="term" value="F:oxidoreductase activity, acting on the CH-OH group of donors, NAD or NADP as acceptor"/>
    <property type="evidence" value="ECO:0007669"/>
    <property type="project" value="UniProtKB-ARBA"/>
</dbReference>
<evidence type="ECO:0000259" key="7">
    <source>
        <dbReference type="Pfam" id="PF00248"/>
    </source>
</evidence>
<dbReference type="PROSITE" id="PS00063">
    <property type="entry name" value="ALDOKETO_REDUCTASE_3"/>
    <property type="match status" value="1"/>
</dbReference>
<keyword evidence="2" id="KW-0521">NADP</keyword>
<proteinExistence type="inferred from homology"/>
<dbReference type="PANTHER" id="PTHR43827">
    <property type="entry name" value="2,5-DIKETO-D-GLUCONIC ACID REDUCTASE"/>
    <property type="match status" value="1"/>
</dbReference>
<protein>
    <submittedName>
        <fullName evidence="8">Oxidoreductase</fullName>
    </submittedName>
</protein>
<sequence>MIDFKLAHTVTFNDGRKIPQMGLGVWKEDNAAAKRSVEQALHAGYKMIDTAKQYGNEAGVGAGLKSGLKANNLQRSDIFVTTKIFNGDQGYQSTLDNFKKSLQHLQLDYVDLLLIHWPVDHKYKDTWRALEELQRQGLAKSIGVSNFDEARLKDLLSDAKVIPVVNQLEFNPLNQQQKIRTMMADLNIRLEAWSPLGGGAALNNPVIVQLAQKYQKTPAQIILRWDIQQLVITIPKSTHEKRMVENSEIDDFKLTDADMKAIAALDQEKKSLWYDDFKWHNPNIPEYDTVHSWPDSPKD</sequence>
<feature type="domain" description="NADP-dependent oxidoreductase" evidence="7">
    <location>
        <begin position="23"/>
        <end position="266"/>
    </location>
</feature>
<dbReference type="FunFam" id="3.20.20.100:FF:000015">
    <property type="entry name" value="Oxidoreductase, aldo/keto reductase family"/>
    <property type="match status" value="1"/>
</dbReference>
<dbReference type="CDD" id="cd19071">
    <property type="entry name" value="AKR_AKR1-5-like"/>
    <property type="match status" value="1"/>
</dbReference>
<evidence type="ECO:0000313" key="8">
    <source>
        <dbReference type="EMBL" id="KRM30887.1"/>
    </source>
</evidence>
<dbReference type="InterPro" id="IPR036812">
    <property type="entry name" value="NAD(P)_OxRdtase_dom_sf"/>
</dbReference>
<evidence type="ECO:0000256" key="4">
    <source>
        <dbReference type="PIRSR" id="PIRSR000097-1"/>
    </source>
</evidence>
<evidence type="ECO:0000313" key="9">
    <source>
        <dbReference type="Proteomes" id="UP000051236"/>
    </source>
</evidence>
<dbReference type="PIRSF" id="PIRSF000097">
    <property type="entry name" value="AKR"/>
    <property type="match status" value="1"/>
</dbReference>
<dbReference type="Gene3D" id="3.20.20.100">
    <property type="entry name" value="NADP-dependent oxidoreductase domain"/>
    <property type="match status" value="1"/>
</dbReference>
<dbReference type="EMBL" id="AZGA01000087">
    <property type="protein sequence ID" value="KRM30887.1"/>
    <property type="molecule type" value="Genomic_DNA"/>
</dbReference>
<reference evidence="8 9" key="1">
    <citation type="journal article" date="2015" name="Genome Announc.">
        <title>Expanding the biotechnology potential of lactobacilli through comparative genomics of 213 strains and associated genera.</title>
        <authorList>
            <person name="Sun Z."/>
            <person name="Harris H.M."/>
            <person name="McCann A."/>
            <person name="Guo C."/>
            <person name="Argimon S."/>
            <person name="Zhang W."/>
            <person name="Yang X."/>
            <person name="Jeffery I.B."/>
            <person name="Cooney J.C."/>
            <person name="Kagawa T.F."/>
            <person name="Liu W."/>
            <person name="Song Y."/>
            <person name="Salvetti E."/>
            <person name="Wrobel A."/>
            <person name="Rasinkangas P."/>
            <person name="Parkhill J."/>
            <person name="Rea M.C."/>
            <person name="O'Sullivan O."/>
            <person name="Ritari J."/>
            <person name="Douillard F.P."/>
            <person name="Paul Ross R."/>
            <person name="Yang R."/>
            <person name="Briner A.E."/>
            <person name="Felis G.E."/>
            <person name="de Vos W.M."/>
            <person name="Barrangou R."/>
            <person name="Klaenhammer T.R."/>
            <person name="Caufield P.W."/>
            <person name="Cui Y."/>
            <person name="Zhang H."/>
            <person name="O'Toole P.W."/>
        </authorList>
    </citation>
    <scope>NUCLEOTIDE SEQUENCE [LARGE SCALE GENOMIC DNA]</scope>
    <source>
        <strain evidence="8 9">DSM 18527</strain>
    </source>
</reference>
<evidence type="ECO:0000256" key="1">
    <source>
        <dbReference type="ARBA" id="ARBA00007905"/>
    </source>
</evidence>
<gene>
    <name evidence="8" type="ORF">FC83_GL001448</name>
</gene>
<dbReference type="PANTHER" id="PTHR43827:SF3">
    <property type="entry name" value="NADP-DEPENDENT OXIDOREDUCTASE DOMAIN-CONTAINING PROTEIN"/>
    <property type="match status" value="1"/>
</dbReference>
<accession>X0PTY4</accession>
<dbReference type="Proteomes" id="UP000051236">
    <property type="component" value="Unassembled WGS sequence"/>
</dbReference>
<evidence type="ECO:0000256" key="5">
    <source>
        <dbReference type="PIRSR" id="PIRSR000097-2"/>
    </source>
</evidence>
<feature type="binding site" evidence="5">
    <location>
        <position position="116"/>
    </location>
    <ligand>
        <name>substrate</name>
    </ligand>
</feature>